<sequence>MDGTEEFVKKKGIKIVHLTTHDQQGFYSKLGYVNSEPVVVYGGISPSLQKVLCSRIVLYGHLKPMSSTSEMMC</sequence>
<dbReference type="GO" id="GO:1905502">
    <property type="term" value="F:acetyl-CoA binding"/>
    <property type="evidence" value="ECO:0007669"/>
    <property type="project" value="TreeGrafter"/>
</dbReference>
<dbReference type="PANTHER" id="PTHR13538">
    <property type="entry name" value="N-ACETYLTRANSFERASE 6"/>
    <property type="match status" value="1"/>
</dbReference>
<protein>
    <submittedName>
        <fullName evidence="1">Uncharacterized protein</fullName>
    </submittedName>
</protein>
<reference evidence="1" key="1">
    <citation type="submission" date="2021-06" db="EMBL/GenBank/DDBJ databases">
        <authorList>
            <person name="Hodson N. C."/>
            <person name="Mongue J. A."/>
            <person name="Jaron S. K."/>
        </authorList>
    </citation>
    <scope>NUCLEOTIDE SEQUENCE</scope>
</reference>
<evidence type="ECO:0000313" key="1">
    <source>
        <dbReference type="EMBL" id="CAG7679145.1"/>
    </source>
</evidence>
<accession>A0A8J2NHY2</accession>
<dbReference type="OrthoDB" id="6428263at2759"/>
<dbReference type="GO" id="GO:0008080">
    <property type="term" value="F:N-acetyltransferase activity"/>
    <property type="evidence" value="ECO:0007669"/>
    <property type="project" value="InterPro"/>
</dbReference>
<name>A0A8J2NHY2_9HEXA</name>
<dbReference type="AlphaFoldDB" id="A0A8J2NHY2"/>
<dbReference type="GO" id="GO:0005737">
    <property type="term" value="C:cytoplasm"/>
    <property type="evidence" value="ECO:0007669"/>
    <property type="project" value="TreeGrafter"/>
</dbReference>
<proteinExistence type="predicted"/>
<gene>
    <name evidence="1" type="ORF">AFUS01_LOCUS2661</name>
</gene>
<comment type="caution">
    <text evidence="1">The sequence shown here is derived from an EMBL/GenBank/DDBJ whole genome shotgun (WGS) entry which is preliminary data.</text>
</comment>
<dbReference type="PANTHER" id="PTHR13538:SF4">
    <property type="entry name" value="N-ALPHA-ACETYLTRANSFERASE 80"/>
    <property type="match status" value="1"/>
</dbReference>
<organism evidence="1 2">
    <name type="scientific">Allacma fusca</name>
    <dbReference type="NCBI Taxonomy" id="39272"/>
    <lineage>
        <taxon>Eukaryota</taxon>
        <taxon>Metazoa</taxon>
        <taxon>Ecdysozoa</taxon>
        <taxon>Arthropoda</taxon>
        <taxon>Hexapoda</taxon>
        <taxon>Collembola</taxon>
        <taxon>Symphypleona</taxon>
        <taxon>Sminthuridae</taxon>
        <taxon>Allacma</taxon>
    </lineage>
</organism>
<dbReference type="EMBL" id="CAJVCH010015408">
    <property type="protein sequence ID" value="CAG7679145.1"/>
    <property type="molecule type" value="Genomic_DNA"/>
</dbReference>
<evidence type="ECO:0000313" key="2">
    <source>
        <dbReference type="Proteomes" id="UP000708208"/>
    </source>
</evidence>
<dbReference type="Proteomes" id="UP000708208">
    <property type="component" value="Unassembled WGS sequence"/>
</dbReference>
<dbReference type="InterPro" id="IPR039840">
    <property type="entry name" value="NAA80"/>
</dbReference>
<keyword evidence="2" id="KW-1185">Reference proteome</keyword>